<dbReference type="Pfam" id="PF13384">
    <property type="entry name" value="HTH_23"/>
    <property type="match status" value="1"/>
</dbReference>
<dbReference type="InterPro" id="IPR009057">
    <property type="entry name" value="Homeodomain-like_sf"/>
</dbReference>
<comment type="caution">
    <text evidence="1">The sequence shown here is derived from an EMBL/GenBank/DDBJ whole genome shotgun (WGS) entry which is preliminary data.</text>
</comment>
<proteinExistence type="predicted"/>
<evidence type="ECO:0008006" key="3">
    <source>
        <dbReference type="Google" id="ProtNLM"/>
    </source>
</evidence>
<evidence type="ECO:0000313" key="1">
    <source>
        <dbReference type="EMBL" id="GER71326.1"/>
    </source>
</evidence>
<keyword evidence="2" id="KW-1185">Reference proteome</keyword>
<gene>
    <name evidence="1" type="ORF">BpJC7_26290</name>
</gene>
<organism evidence="1 2">
    <name type="scientific">Weizmannia acidilactici</name>
    <dbReference type="NCBI Taxonomy" id="2607726"/>
    <lineage>
        <taxon>Bacteria</taxon>
        <taxon>Bacillati</taxon>
        <taxon>Bacillota</taxon>
        <taxon>Bacilli</taxon>
        <taxon>Bacillales</taxon>
        <taxon>Bacillaceae</taxon>
        <taxon>Heyndrickxia</taxon>
    </lineage>
</organism>
<name>A0A5J4J912_9BACI</name>
<dbReference type="RefSeq" id="WP_151706138.1">
    <property type="nucleotide sequence ID" value="NZ_BKZQ01000043.1"/>
</dbReference>
<reference evidence="1 2" key="1">
    <citation type="submission" date="2019-09" db="EMBL/GenBank/DDBJ databases">
        <title>Draft genome sequence of Bacillus sp. JC-7.</title>
        <authorList>
            <person name="Tanaka N."/>
            <person name="Shiwa Y."/>
            <person name="Fujita N."/>
            <person name="Tanasupawat S."/>
        </authorList>
    </citation>
    <scope>NUCLEOTIDE SEQUENCE [LARGE SCALE GENOMIC DNA]</scope>
    <source>
        <strain evidence="1 2">JC-7</strain>
    </source>
</reference>
<dbReference type="Gene3D" id="1.10.10.60">
    <property type="entry name" value="Homeodomain-like"/>
    <property type="match status" value="1"/>
</dbReference>
<accession>A0A5J4J912</accession>
<sequence>MLNEKQYQLMDYVAEGKTNIEAAELLGVHRNTISNWRRQPEWQEEFKRRVIERTHSRLPQLLDAMMDEAIKNGNAAMSKLLLQVNGLLTDKVEVESKSAGKGSGDIDAMRAEIERFRREKR</sequence>
<dbReference type="AlphaFoldDB" id="A0A5J4J912"/>
<evidence type="ECO:0000313" key="2">
    <source>
        <dbReference type="Proteomes" id="UP000391919"/>
    </source>
</evidence>
<protein>
    <recommendedName>
        <fullName evidence="3">Homeodomain phBC6A51-type domain-containing protein</fullName>
    </recommendedName>
</protein>
<dbReference type="SUPFAM" id="SSF46689">
    <property type="entry name" value="Homeodomain-like"/>
    <property type="match status" value="1"/>
</dbReference>
<dbReference type="EMBL" id="BKZQ01000043">
    <property type="protein sequence ID" value="GER71326.1"/>
    <property type="molecule type" value="Genomic_DNA"/>
</dbReference>
<dbReference type="Proteomes" id="UP000391919">
    <property type="component" value="Unassembled WGS sequence"/>
</dbReference>